<dbReference type="EMBL" id="JAVREK010000001">
    <property type="protein sequence ID" value="MDT0300670.1"/>
    <property type="molecule type" value="Genomic_DNA"/>
</dbReference>
<sequence length="225" mass="24710">MNRSAGSYPSPEFTDPYPYGYLYAGLSVAPPRVPLVRRTAERDEALEHCRKLAGRLEARTDVVRARVFETVLIPPLRGMPRFDVLVLVEASAPDALPGVRADEAFRDIGADLVMPAYNSVRIGDTEDPASGTYLFNHFTAEDGEAALRAWEGLAGWYTAKAGVDNSAPLVPLEDARFAFVNYVRLPGGAAAFMADQLLRPSFHRFVRARLKENGMAALPLMCRPV</sequence>
<dbReference type="Proteomes" id="UP001183226">
    <property type="component" value="Unassembled WGS sequence"/>
</dbReference>
<comment type="caution">
    <text evidence="1">The sequence shown here is derived from an EMBL/GenBank/DDBJ whole genome shotgun (WGS) entry which is preliminary data.</text>
</comment>
<dbReference type="RefSeq" id="WP_311543092.1">
    <property type="nucleotide sequence ID" value="NZ_JAVREK010000001.1"/>
</dbReference>
<proteinExistence type="predicted"/>
<reference evidence="2" key="1">
    <citation type="submission" date="2023-07" db="EMBL/GenBank/DDBJ databases">
        <title>30 novel species of actinomycetes from the DSMZ collection.</title>
        <authorList>
            <person name="Nouioui I."/>
        </authorList>
    </citation>
    <scope>NUCLEOTIDE SEQUENCE [LARGE SCALE GENOMIC DNA]</scope>
    <source>
        <strain evidence="2">DSM 45055</strain>
    </source>
</reference>
<evidence type="ECO:0000313" key="2">
    <source>
        <dbReference type="Proteomes" id="UP001183226"/>
    </source>
</evidence>
<evidence type="ECO:0000313" key="1">
    <source>
        <dbReference type="EMBL" id="MDT0300670.1"/>
    </source>
</evidence>
<protein>
    <submittedName>
        <fullName evidence="1">Uncharacterized protein</fullName>
    </submittedName>
</protein>
<accession>A0ABU2KN37</accession>
<organism evidence="1 2">
    <name type="scientific">Streptomonospora wellingtoniae</name>
    <dbReference type="NCBI Taxonomy" id="3075544"/>
    <lineage>
        <taxon>Bacteria</taxon>
        <taxon>Bacillati</taxon>
        <taxon>Actinomycetota</taxon>
        <taxon>Actinomycetes</taxon>
        <taxon>Streptosporangiales</taxon>
        <taxon>Nocardiopsidaceae</taxon>
        <taxon>Streptomonospora</taxon>
    </lineage>
</organism>
<keyword evidence="2" id="KW-1185">Reference proteome</keyword>
<gene>
    <name evidence="1" type="ORF">RM446_00915</name>
</gene>
<name>A0ABU2KN37_9ACTN</name>